<dbReference type="Gene3D" id="2.80.10.50">
    <property type="match status" value="2"/>
</dbReference>
<dbReference type="InterPro" id="IPR000772">
    <property type="entry name" value="Ricin_B_lectin"/>
</dbReference>
<dbReference type="RefSeq" id="WP_148107850.1">
    <property type="nucleotide sequence ID" value="NZ_QHKI01000145.1"/>
</dbReference>
<evidence type="ECO:0000256" key="1">
    <source>
        <dbReference type="SAM" id="MobiDB-lite"/>
    </source>
</evidence>
<dbReference type="SUPFAM" id="SSF50370">
    <property type="entry name" value="Ricin B-like lectins"/>
    <property type="match status" value="1"/>
</dbReference>
<comment type="caution">
    <text evidence="3">The sequence shown here is derived from an EMBL/GenBank/DDBJ whole genome shotgun (WGS) entry which is preliminary data.</text>
</comment>
<organism evidence="3 4">
    <name type="scientific">Kibdelosporangium aridum</name>
    <dbReference type="NCBI Taxonomy" id="2030"/>
    <lineage>
        <taxon>Bacteria</taxon>
        <taxon>Bacillati</taxon>
        <taxon>Actinomycetota</taxon>
        <taxon>Actinomycetes</taxon>
        <taxon>Pseudonocardiales</taxon>
        <taxon>Pseudonocardiaceae</taxon>
        <taxon>Kibdelosporangium</taxon>
    </lineage>
</organism>
<dbReference type="CDD" id="cd00161">
    <property type="entry name" value="beta-trefoil_Ricin-like"/>
    <property type="match status" value="1"/>
</dbReference>
<dbReference type="OrthoDB" id="9757939at2"/>
<dbReference type="Proteomes" id="UP000287547">
    <property type="component" value="Unassembled WGS sequence"/>
</dbReference>
<reference evidence="3 4" key="1">
    <citation type="submission" date="2018-05" db="EMBL/GenBank/DDBJ databases">
        <title>Evolution of GPA BGCs.</title>
        <authorList>
            <person name="Waglechner N."/>
            <person name="Wright G.D."/>
        </authorList>
    </citation>
    <scope>NUCLEOTIDE SEQUENCE [LARGE SCALE GENOMIC DNA]</scope>
    <source>
        <strain evidence="3 4">A82846</strain>
    </source>
</reference>
<dbReference type="InterPro" id="IPR035992">
    <property type="entry name" value="Ricin_B-like_lectins"/>
</dbReference>
<name>A0A428XSI5_KIBAR</name>
<feature type="domain" description="Ricin B lectin" evidence="2">
    <location>
        <begin position="1"/>
        <end position="61"/>
    </location>
</feature>
<accession>A0A428XSI5</accession>
<protein>
    <recommendedName>
        <fullName evidence="2">Ricin B lectin domain-containing protein</fullName>
    </recommendedName>
</protein>
<dbReference type="Pfam" id="PF14200">
    <property type="entry name" value="RicinB_lectin_2"/>
    <property type="match status" value="1"/>
</dbReference>
<feature type="region of interest" description="Disordered" evidence="1">
    <location>
        <begin position="56"/>
        <end position="82"/>
    </location>
</feature>
<evidence type="ECO:0000313" key="4">
    <source>
        <dbReference type="Proteomes" id="UP000287547"/>
    </source>
</evidence>
<dbReference type="AlphaFoldDB" id="A0A428XSI5"/>
<evidence type="ECO:0000313" key="3">
    <source>
        <dbReference type="EMBL" id="RSM58275.1"/>
    </source>
</evidence>
<proteinExistence type="predicted"/>
<dbReference type="PROSITE" id="PS50231">
    <property type="entry name" value="RICIN_B_LECTIN"/>
    <property type="match status" value="1"/>
</dbReference>
<sequence length="82" mass="8669">VLGVENMSTADNARVLQWSDTGTADHKWTLVDNSDGTYKIRNANSGKLLGVLNGSGSAGAQAVQDPDNGSPDNRWRLVPNSS</sequence>
<evidence type="ECO:0000259" key="2">
    <source>
        <dbReference type="Pfam" id="PF14200"/>
    </source>
</evidence>
<dbReference type="EMBL" id="QHKI01000145">
    <property type="protein sequence ID" value="RSM58275.1"/>
    <property type="molecule type" value="Genomic_DNA"/>
</dbReference>
<gene>
    <name evidence="3" type="ORF">DMH04_56270</name>
</gene>
<feature type="non-terminal residue" evidence="3">
    <location>
        <position position="1"/>
    </location>
</feature>